<protein>
    <recommendedName>
        <fullName evidence="3">RidA family protein</fullName>
    </recommendedName>
</protein>
<keyword evidence="2" id="KW-1185">Reference proteome</keyword>
<dbReference type="OrthoDB" id="9803101at2"/>
<sequence length="116" mass="12363">MSIERLHIGPRMSQAVKHGNTVYLAGQVAKTATASVEVQTQEVLEKIDALLAEAGSSKSKLLSVQVLLSNIADFAAMNSVYDAWIDPANPAGRACYEARLADPNLRVEIIAVAALD</sequence>
<dbReference type="CDD" id="cd06150">
    <property type="entry name" value="YjgF_YER057c_UK114_like_2"/>
    <property type="match status" value="1"/>
</dbReference>
<name>A0A916VWF8_9HYPH</name>
<dbReference type="InterPro" id="IPR035709">
    <property type="entry name" value="YoaB-like"/>
</dbReference>
<dbReference type="Proteomes" id="UP000596977">
    <property type="component" value="Unassembled WGS sequence"/>
</dbReference>
<accession>A0A916VWF8</accession>
<dbReference type="AlphaFoldDB" id="A0A916VWF8"/>
<dbReference type="SUPFAM" id="SSF55298">
    <property type="entry name" value="YjgF-like"/>
    <property type="match status" value="1"/>
</dbReference>
<evidence type="ECO:0000313" key="2">
    <source>
        <dbReference type="Proteomes" id="UP000596977"/>
    </source>
</evidence>
<dbReference type="PANTHER" id="PTHR47328">
    <property type="match status" value="1"/>
</dbReference>
<dbReference type="InterPro" id="IPR035959">
    <property type="entry name" value="RutC-like_sf"/>
</dbReference>
<dbReference type="InterPro" id="IPR006175">
    <property type="entry name" value="YjgF/YER057c/UK114"/>
</dbReference>
<evidence type="ECO:0000313" key="1">
    <source>
        <dbReference type="EMBL" id="GGA44081.1"/>
    </source>
</evidence>
<dbReference type="PANTHER" id="PTHR47328:SF1">
    <property type="entry name" value="RUTC FAMILY PROTEIN YOAB"/>
    <property type="match status" value="1"/>
</dbReference>
<dbReference type="Gene3D" id="3.30.1330.40">
    <property type="entry name" value="RutC-like"/>
    <property type="match status" value="1"/>
</dbReference>
<organism evidence="1 2">
    <name type="scientific">Pelagibacterium lentulum</name>
    <dbReference type="NCBI Taxonomy" id="2029865"/>
    <lineage>
        <taxon>Bacteria</taxon>
        <taxon>Pseudomonadati</taxon>
        <taxon>Pseudomonadota</taxon>
        <taxon>Alphaproteobacteria</taxon>
        <taxon>Hyphomicrobiales</taxon>
        <taxon>Devosiaceae</taxon>
        <taxon>Pelagibacterium</taxon>
    </lineage>
</organism>
<reference evidence="1 2" key="1">
    <citation type="journal article" date="2014" name="Int. J. Syst. Evol. Microbiol.">
        <title>Complete genome sequence of Corynebacterium casei LMG S-19264T (=DSM 44701T), isolated from a smear-ripened cheese.</title>
        <authorList>
            <consortium name="US DOE Joint Genome Institute (JGI-PGF)"/>
            <person name="Walter F."/>
            <person name="Albersmeier A."/>
            <person name="Kalinowski J."/>
            <person name="Ruckert C."/>
        </authorList>
    </citation>
    <scope>NUCLEOTIDE SEQUENCE [LARGE SCALE GENOMIC DNA]</scope>
    <source>
        <strain evidence="1 2">CGMCC 1.15896</strain>
    </source>
</reference>
<dbReference type="RefSeq" id="WP_127072713.1">
    <property type="nucleotide sequence ID" value="NZ_BMKB01000002.1"/>
</dbReference>
<dbReference type="Pfam" id="PF01042">
    <property type="entry name" value="Ribonuc_L-PSP"/>
    <property type="match status" value="1"/>
</dbReference>
<evidence type="ECO:0008006" key="3">
    <source>
        <dbReference type="Google" id="ProtNLM"/>
    </source>
</evidence>
<proteinExistence type="predicted"/>
<comment type="caution">
    <text evidence="1">The sequence shown here is derived from an EMBL/GenBank/DDBJ whole genome shotgun (WGS) entry which is preliminary data.</text>
</comment>
<dbReference type="EMBL" id="BMKB01000002">
    <property type="protein sequence ID" value="GGA44081.1"/>
    <property type="molecule type" value="Genomic_DNA"/>
</dbReference>
<gene>
    <name evidence="1" type="ORF">GCM10011499_12160</name>
</gene>